<keyword evidence="4" id="KW-1185">Reference proteome</keyword>
<reference evidence="4" key="1">
    <citation type="journal article" date="2023" name="Commun. Biol.">
        <title>Genome analysis of Parmales, the sister group of diatoms, reveals the evolutionary specialization of diatoms from phago-mixotrophs to photoautotrophs.</title>
        <authorList>
            <person name="Ban H."/>
            <person name="Sato S."/>
            <person name="Yoshikawa S."/>
            <person name="Yamada K."/>
            <person name="Nakamura Y."/>
            <person name="Ichinomiya M."/>
            <person name="Sato N."/>
            <person name="Blanc-Mathieu R."/>
            <person name="Endo H."/>
            <person name="Kuwata A."/>
            <person name="Ogata H."/>
        </authorList>
    </citation>
    <scope>NUCLEOTIDE SEQUENCE [LARGE SCALE GENOMIC DNA]</scope>
    <source>
        <strain evidence="4">NIES 3701</strain>
    </source>
</reference>
<sequence length="305" mass="33526">MKVPESLQKFDDSSGGVFKNCSKLVPSDINVSDSNAVVTYLRAQQILSEEEQEENRSKILAEVEHLVHDGTENQARGNNFPRRRPRPRDEGTPDEDVLKDVDKIQMKYQAYSTMALVAALQVGFAITDFAAADVDDLWGFLHAAILSLVIIGNFIGAGVLTLEYFYALRLFVEGRKGDDGVPIYLNFVNGCSGIRQRVSGYITKSMFFYIIAVGLGFAKEQNGAFNWKSITILAIIFSGAVALAYSLVSVHVVLAQASSTKLRSQSSRKVAVNVINPKSRQRGNGNKMFDGTLPELPELGVSPHF</sequence>
<feature type="transmembrane region" description="Helical" evidence="2">
    <location>
        <begin position="108"/>
        <end position="127"/>
    </location>
</feature>
<feature type="region of interest" description="Disordered" evidence="1">
    <location>
        <begin position="71"/>
        <end position="95"/>
    </location>
</feature>
<dbReference type="AlphaFoldDB" id="A0A9W7AMJ5"/>
<accession>A0A9W7AMJ5</accession>
<feature type="transmembrane region" description="Helical" evidence="2">
    <location>
        <begin position="201"/>
        <end position="218"/>
    </location>
</feature>
<evidence type="ECO:0000313" key="4">
    <source>
        <dbReference type="Proteomes" id="UP001165085"/>
    </source>
</evidence>
<evidence type="ECO:0000256" key="1">
    <source>
        <dbReference type="SAM" id="MobiDB-lite"/>
    </source>
</evidence>
<evidence type="ECO:0000313" key="3">
    <source>
        <dbReference type="EMBL" id="GMH71064.1"/>
    </source>
</evidence>
<keyword evidence="2" id="KW-0812">Transmembrane</keyword>
<feature type="region of interest" description="Disordered" evidence="1">
    <location>
        <begin position="278"/>
        <end position="305"/>
    </location>
</feature>
<feature type="transmembrane region" description="Helical" evidence="2">
    <location>
        <begin position="139"/>
        <end position="166"/>
    </location>
</feature>
<feature type="transmembrane region" description="Helical" evidence="2">
    <location>
        <begin position="230"/>
        <end position="254"/>
    </location>
</feature>
<evidence type="ECO:0000256" key="2">
    <source>
        <dbReference type="SAM" id="Phobius"/>
    </source>
</evidence>
<name>A0A9W7AMJ5_9STRA</name>
<protein>
    <submittedName>
        <fullName evidence="3">Uncharacterized protein</fullName>
    </submittedName>
</protein>
<keyword evidence="2" id="KW-0472">Membrane</keyword>
<dbReference type="EMBL" id="BRXY01000145">
    <property type="protein sequence ID" value="GMH71064.1"/>
    <property type="molecule type" value="Genomic_DNA"/>
</dbReference>
<gene>
    <name evidence="3" type="ORF">TrST_g11313</name>
</gene>
<comment type="caution">
    <text evidence="3">The sequence shown here is derived from an EMBL/GenBank/DDBJ whole genome shotgun (WGS) entry which is preliminary data.</text>
</comment>
<keyword evidence="2" id="KW-1133">Transmembrane helix</keyword>
<dbReference type="Proteomes" id="UP001165085">
    <property type="component" value="Unassembled WGS sequence"/>
</dbReference>
<organism evidence="3 4">
    <name type="scientific">Triparma strigata</name>
    <dbReference type="NCBI Taxonomy" id="1606541"/>
    <lineage>
        <taxon>Eukaryota</taxon>
        <taxon>Sar</taxon>
        <taxon>Stramenopiles</taxon>
        <taxon>Ochrophyta</taxon>
        <taxon>Bolidophyceae</taxon>
        <taxon>Parmales</taxon>
        <taxon>Triparmaceae</taxon>
        <taxon>Triparma</taxon>
    </lineage>
</organism>
<proteinExistence type="predicted"/>